<dbReference type="Pfam" id="PF08447">
    <property type="entry name" value="PAS_3"/>
    <property type="match status" value="2"/>
</dbReference>
<dbReference type="InterPro" id="IPR000014">
    <property type="entry name" value="PAS"/>
</dbReference>
<dbReference type="InterPro" id="IPR029787">
    <property type="entry name" value="Nucleotide_cyclase"/>
</dbReference>
<dbReference type="OrthoDB" id="9814202at2"/>
<dbReference type="InterPro" id="IPR052155">
    <property type="entry name" value="Biofilm_reg_signaling"/>
</dbReference>
<evidence type="ECO:0000313" key="4">
    <source>
        <dbReference type="EMBL" id="MXN98908.1"/>
    </source>
</evidence>
<feature type="domain" description="PAC" evidence="1">
    <location>
        <begin position="346"/>
        <end position="397"/>
    </location>
</feature>
<dbReference type="NCBIfam" id="TIGR00229">
    <property type="entry name" value="sensory_box"/>
    <property type="match status" value="3"/>
</dbReference>
<dbReference type="SMART" id="SM00091">
    <property type="entry name" value="PAS"/>
    <property type="match status" value="3"/>
</dbReference>
<dbReference type="SMART" id="SM00086">
    <property type="entry name" value="PAC"/>
    <property type="match status" value="3"/>
</dbReference>
<dbReference type="Proteomes" id="UP000440304">
    <property type="component" value="Unassembled WGS sequence"/>
</dbReference>
<comment type="caution">
    <text evidence="4">The sequence shown here is derived from an EMBL/GenBank/DDBJ whole genome shotgun (WGS) entry which is preliminary data.</text>
</comment>
<dbReference type="Gene3D" id="3.30.450.20">
    <property type="entry name" value="PAS domain"/>
    <property type="match status" value="3"/>
</dbReference>
<dbReference type="InterPro" id="IPR001633">
    <property type="entry name" value="EAL_dom"/>
</dbReference>
<evidence type="ECO:0000259" key="3">
    <source>
        <dbReference type="PROSITE" id="PS50887"/>
    </source>
</evidence>
<dbReference type="InterPro" id="IPR000160">
    <property type="entry name" value="GGDEF_dom"/>
</dbReference>
<feature type="domain" description="EAL" evidence="2">
    <location>
        <begin position="591"/>
        <end position="842"/>
    </location>
</feature>
<dbReference type="CDD" id="cd01949">
    <property type="entry name" value="GGDEF"/>
    <property type="match status" value="1"/>
</dbReference>
<dbReference type="PROSITE" id="PS50113">
    <property type="entry name" value="PAC"/>
    <property type="match status" value="3"/>
</dbReference>
<dbReference type="EMBL" id="WUML01000001">
    <property type="protein sequence ID" value="MXN98908.1"/>
    <property type="molecule type" value="Genomic_DNA"/>
</dbReference>
<gene>
    <name evidence="4" type="ORF">GR156_01220</name>
</gene>
<proteinExistence type="predicted"/>
<dbReference type="PANTHER" id="PTHR44757:SF2">
    <property type="entry name" value="BIOFILM ARCHITECTURE MAINTENANCE PROTEIN MBAA"/>
    <property type="match status" value="1"/>
</dbReference>
<feature type="domain" description="PAC" evidence="1">
    <location>
        <begin position="87"/>
        <end position="142"/>
    </location>
</feature>
<dbReference type="InterPro" id="IPR035965">
    <property type="entry name" value="PAS-like_dom_sf"/>
</dbReference>
<dbReference type="Gene3D" id="3.30.70.270">
    <property type="match status" value="1"/>
</dbReference>
<accession>A0A6N8T7F0</accession>
<dbReference type="SMART" id="SM00267">
    <property type="entry name" value="GGDEF"/>
    <property type="match status" value="1"/>
</dbReference>
<protein>
    <submittedName>
        <fullName evidence="4">EAL domain-containing protein</fullName>
    </submittedName>
</protein>
<dbReference type="CDD" id="cd00130">
    <property type="entry name" value="PAS"/>
    <property type="match status" value="2"/>
</dbReference>
<dbReference type="InterPro" id="IPR013655">
    <property type="entry name" value="PAS_fold_3"/>
</dbReference>
<dbReference type="Pfam" id="PF00563">
    <property type="entry name" value="EAL"/>
    <property type="match status" value="1"/>
</dbReference>
<feature type="domain" description="PAC" evidence="1">
    <location>
        <begin position="220"/>
        <end position="273"/>
    </location>
</feature>
<dbReference type="PROSITE" id="PS50883">
    <property type="entry name" value="EAL"/>
    <property type="match status" value="1"/>
</dbReference>
<dbReference type="SUPFAM" id="SSF141868">
    <property type="entry name" value="EAL domain-like"/>
    <property type="match status" value="1"/>
</dbReference>
<dbReference type="InterPro" id="IPR000700">
    <property type="entry name" value="PAS-assoc_C"/>
</dbReference>
<feature type="domain" description="GGDEF" evidence="3">
    <location>
        <begin position="450"/>
        <end position="582"/>
    </location>
</feature>
<dbReference type="Gene3D" id="2.10.70.100">
    <property type="match status" value="2"/>
</dbReference>
<evidence type="ECO:0000259" key="2">
    <source>
        <dbReference type="PROSITE" id="PS50883"/>
    </source>
</evidence>
<dbReference type="Pfam" id="PF13426">
    <property type="entry name" value="PAS_9"/>
    <property type="match status" value="1"/>
</dbReference>
<evidence type="ECO:0000259" key="1">
    <source>
        <dbReference type="PROSITE" id="PS50113"/>
    </source>
</evidence>
<dbReference type="RefSeq" id="WP_160784373.1">
    <property type="nucleotide sequence ID" value="NZ_CP086610.1"/>
</dbReference>
<dbReference type="PANTHER" id="PTHR44757">
    <property type="entry name" value="DIGUANYLATE CYCLASE DGCP"/>
    <property type="match status" value="1"/>
</dbReference>
<dbReference type="SMART" id="SM00052">
    <property type="entry name" value="EAL"/>
    <property type="match status" value="1"/>
</dbReference>
<dbReference type="InterPro" id="IPR035919">
    <property type="entry name" value="EAL_sf"/>
</dbReference>
<sequence length="864" mass="96503">MAKPFGSTSIAVRETGQEPFYRQLFARSGFGYAALDAAGHIVDANATLLKSFGVGSILQLPAFETCVAALDRSVLAFAMRTRMAEQTPWEIRLKRLDGSEFWVLASFIVPPPLPNGDETAPALIVQTVDIDERKRNALELAERESRWNHALESAGQGVWDHDFSRGDLFYSRQWRAIRGLQPDDPIEATLETWIQTVHPDDRVHVLKEIARQENGEAPFSVFSYRERHRDGHWVWIESRGAVVEYAANGKPSRIAGTDTDITERKEAEERLAQMSRRLELALDISRIGVFDVNLRTSEVRWDDRMIEMYGLTSEPDGMTWEQALHPEDRQKASAKVSEGIFGNHDFANEFRIVRGDGAIRHIRGRAAPYVDTTGAPRLIGANWDVTDDVEMQEELKHARDLAEARNAELETARARIEYTALHDHLTGLPNRRYLDAAIAEAAARARESGSRLAVLHIDLDRFKEINDTLGHLAGDQMLVHAAGVLTGLKGPDEFVARIGGDEFVFCSAGSAGRNLATLAEAIVDAMRKPVTFNGHICRFGASVGIASQSGQAIDAKQLLVNADLALYRAKNRGRSRHEFFTSDFQAQIIVNKQTADDILTGIEQHRFLPWYQPQFCARTLDIIGVETLARWEHPTRGTLTPDAFLKIADDLDCVAMIDRLVLEQSLADFADWQRQGLGIGKISANISSRRLHDPELARSLRTLDVAPKSLSFELLESIFLDDCDRTVLENLAEMRKLGIDIEIDDFGTGHASIVSLMKLSPRRLKIDRQLVKPVSRSPGQRKLVGTIVEIGRSLNIEVVAEGVETPAHVAIMRDLGCDILQGYALARPMPADAIPDFVRRQEWRAHAGHARDLQNEVRRTTATR</sequence>
<dbReference type="InterPro" id="IPR043128">
    <property type="entry name" value="Rev_trsase/Diguanyl_cyclase"/>
</dbReference>
<dbReference type="Pfam" id="PF00990">
    <property type="entry name" value="GGDEF"/>
    <property type="match status" value="1"/>
</dbReference>
<dbReference type="PROSITE" id="PS50887">
    <property type="entry name" value="GGDEF"/>
    <property type="match status" value="1"/>
</dbReference>
<reference evidence="4 5" key="1">
    <citation type="submission" date="2019-12" db="EMBL/GenBank/DDBJ databases">
        <title>Shinella granuli gen. nov., sp. nov., and proposal of the reclassification of Zoogloea ramigera ATCC 19623 as Shinella zoogloeoides sp. nov.</title>
        <authorList>
            <person name="Gao J."/>
        </authorList>
    </citation>
    <scope>NUCLEOTIDE SEQUENCE [LARGE SCALE GENOMIC DNA]</scope>
    <source>
        <strain evidence="4 5">DSM 287</strain>
    </source>
</reference>
<name>A0A6N8T7F0_SHIZO</name>
<dbReference type="NCBIfam" id="TIGR00254">
    <property type="entry name" value="GGDEF"/>
    <property type="match status" value="1"/>
</dbReference>
<dbReference type="InterPro" id="IPR001610">
    <property type="entry name" value="PAC"/>
</dbReference>
<dbReference type="AlphaFoldDB" id="A0A6N8T7F0"/>
<dbReference type="SUPFAM" id="SSF55073">
    <property type="entry name" value="Nucleotide cyclase"/>
    <property type="match status" value="1"/>
</dbReference>
<dbReference type="CDD" id="cd01948">
    <property type="entry name" value="EAL"/>
    <property type="match status" value="1"/>
</dbReference>
<dbReference type="Gene3D" id="3.20.20.450">
    <property type="entry name" value="EAL domain"/>
    <property type="match status" value="1"/>
</dbReference>
<organism evidence="4 5">
    <name type="scientific">Shinella zoogloeoides</name>
    <name type="common">Crabtreella saccharophila</name>
    <dbReference type="NCBI Taxonomy" id="352475"/>
    <lineage>
        <taxon>Bacteria</taxon>
        <taxon>Pseudomonadati</taxon>
        <taxon>Pseudomonadota</taxon>
        <taxon>Alphaproteobacteria</taxon>
        <taxon>Hyphomicrobiales</taxon>
        <taxon>Rhizobiaceae</taxon>
        <taxon>Shinella</taxon>
    </lineage>
</organism>
<evidence type="ECO:0000313" key="5">
    <source>
        <dbReference type="Proteomes" id="UP000440304"/>
    </source>
</evidence>
<dbReference type="SUPFAM" id="SSF55785">
    <property type="entry name" value="PYP-like sensor domain (PAS domain)"/>
    <property type="match status" value="3"/>
</dbReference>